<keyword evidence="2" id="KW-0472">Membrane</keyword>
<dbReference type="InterPro" id="IPR021840">
    <property type="entry name" value="DUF3433"/>
</dbReference>
<feature type="region of interest" description="Disordered" evidence="1">
    <location>
        <begin position="64"/>
        <end position="167"/>
    </location>
</feature>
<dbReference type="PANTHER" id="PTHR37544">
    <property type="entry name" value="SPRAY-RELATED"/>
    <property type="match status" value="1"/>
</dbReference>
<feature type="transmembrane region" description="Helical" evidence="2">
    <location>
        <begin position="851"/>
        <end position="872"/>
    </location>
</feature>
<protein>
    <submittedName>
        <fullName evidence="3">Uncharacterized protein</fullName>
    </submittedName>
</protein>
<evidence type="ECO:0000313" key="4">
    <source>
        <dbReference type="Proteomes" id="UP001201980"/>
    </source>
</evidence>
<feature type="region of interest" description="Disordered" evidence="1">
    <location>
        <begin position="518"/>
        <end position="541"/>
    </location>
</feature>
<feature type="transmembrane region" description="Helical" evidence="2">
    <location>
        <begin position="553"/>
        <end position="575"/>
    </location>
</feature>
<keyword evidence="2" id="KW-0812">Transmembrane</keyword>
<feature type="transmembrane region" description="Helical" evidence="2">
    <location>
        <begin position="380"/>
        <end position="403"/>
    </location>
</feature>
<evidence type="ECO:0000313" key="3">
    <source>
        <dbReference type="EMBL" id="KAJ2902217.1"/>
    </source>
</evidence>
<reference evidence="3" key="1">
    <citation type="submission" date="2022-07" db="EMBL/GenBank/DDBJ databases">
        <title>Draft genome sequence of Zalerion maritima ATCC 34329, a (micro)plastics degrading marine fungus.</title>
        <authorList>
            <person name="Paco A."/>
            <person name="Goncalves M.F.M."/>
            <person name="Rocha-Santos T.A.P."/>
            <person name="Alves A."/>
        </authorList>
    </citation>
    <scope>NUCLEOTIDE SEQUENCE</scope>
    <source>
        <strain evidence="3">ATCC 34329</strain>
    </source>
</reference>
<feature type="transmembrane region" description="Helical" evidence="2">
    <location>
        <begin position="696"/>
        <end position="716"/>
    </location>
</feature>
<keyword evidence="4" id="KW-1185">Reference proteome</keyword>
<feature type="region of interest" description="Disordered" evidence="1">
    <location>
        <begin position="320"/>
        <end position="345"/>
    </location>
</feature>
<feature type="transmembrane region" description="Helical" evidence="2">
    <location>
        <begin position="423"/>
        <end position="446"/>
    </location>
</feature>
<accession>A0AAD5WTN1</accession>
<feature type="transmembrane region" description="Helical" evidence="2">
    <location>
        <begin position="813"/>
        <end position="836"/>
    </location>
</feature>
<feature type="compositionally biased region" description="Polar residues" evidence="1">
    <location>
        <begin position="295"/>
        <end position="306"/>
    </location>
</feature>
<keyword evidence="2" id="KW-1133">Transmembrane helix</keyword>
<organism evidence="3 4">
    <name type="scientific">Zalerion maritima</name>
    <dbReference type="NCBI Taxonomy" id="339359"/>
    <lineage>
        <taxon>Eukaryota</taxon>
        <taxon>Fungi</taxon>
        <taxon>Dikarya</taxon>
        <taxon>Ascomycota</taxon>
        <taxon>Pezizomycotina</taxon>
        <taxon>Sordariomycetes</taxon>
        <taxon>Lulworthiomycetidae</taxon>
        <taxon>Lulworthiales</taxon>
        <taxon>Lulworthiaceae</taxon>
        <taxon>Zalerion</taxon>
    </lineage>
</organism>
<comment type="caution">
    <text evidence="3">The sequence shown here is derived from an EMBL/GenBank/DDBJ whole genome shotgun (WGS) entry which is preliminary data.</text>
</comment>
<dbReference type="Pfam" id="PF11915">
    <property type="entry name" value="DUF3433"/>
    <property type="match status" value="2"/>
</dbReference>
<dbReference type="AlphaFoldDB" id="A0AAD5WTN1"/>
<feature type="compositionally biased region" description="Acidic residues" evidence="1">
    <location>
        <begin position="524"/>
        <end position="541"/>
    </location>
</feature>
<sequence>MNFQNLNFDYVESDLRPAHTLFAALGRPFNFETQSDGHLSDQSQSTAVEDSHHHNPFHLEQQFEQQSREHLAAAEPEAPGSLPPYSSIASRLPATPSPRPILFAPTPPYSSSDDTSDDLYGPDRLFGPPLLAHPSNPPPAFAAVGGGLSLPPTSSLQPPAPTSQRRDPRFVHFDEAQLEMAAREAALNQSMLTGFRDELTREAGVVTPGVDDTPYLQYALEAITKEPSDYAPHNSGESHSFPTAHPTYQRGAAAAPQARSHGKTGRSCVPQPPPQQQSRHVLPPTCGEKPAVGTSVLSPTKTDNTARGTVMHAVPVAPGGVEAVEPPQPRPASPAATLTPDPRINEDELPERRAWTPFEPWHRPHVLPLDYKPLLLRLPVLLAGACLALVLAALVAFCAIYSLQNTGLVDYSGTIYGGQWFVFRILPQLLALLATVFAQAVAGTAYRIQPFRMLASDMDEVRQGALVRDLNLKTWLLPKIEGSWDINIPVVLVWLAHFAIPLSSSLFSVVLMTGEGAHVGGGSEENEGEGGEEEEEEEEEGNGVWRWAVVQGVAWTVVALYVLLVAAFVVLVVAWRRAETGLLWDPRSLADMISLFSRSNNTATFDGLDGAASKSMFAYRLGASVDRLTWWHDRTQPRGGRWWYSLGLSGNAAPVRSSFPRKTKYVSSNETLRDEKGGAGDVKDWYLPWYLRTNQLLGFVVLAALVLTAIFVVSFVRRTALANGFLPGLDAAPNGSAFSAANFLWSFFPSFLGLVFWLLWMGLENRIRVLTPWAELSRPGGADARRSLLVDYAAAPLPLVVTVKAVKNGHWKVAATSLLSAIFSFLPVVGGGLFMALTRQSDGSVRMYPNFPAYGVLLAILVLYFLGLVSLLTDRQRMKLPHAVDSLGEVFSFTVAEEFLSDSAFRTAGDFDNRGQFTGREKRGMMVEELVKGKGEKRYVFQRENGRWGIFGMRKYTGGGGNGGMGGLGMARRMRSQMMRTRQLAQPEFWGRRGSELPMGAGGLDGRESHDYAAGRMV</sequence>
<dbReference type="PANTHER" id="PTHR37544:SF1">
    <property type="entry name" value="PHOSPHORIBOSYLAMINOIMIDAZOLE-SUCCINOCARBOXAMIDE SYNTHASE"/>
    <property type="match status" value="1"/>
</dbReference>
<feature type="compositionally biased region" description="Polar residues" evidence="1">
    <location>
        <begin position="33"/>
        <end position="48"/>
    </location>
</feature>
<feature type="transmembrane region" description="Helical" evidence="2">
    <location>
        <begin position="736"/>
        <end position="760"/>
    </location>
</feature>
<evidence type="ECO:0000256" key="2">
    <source>
        <dbReference type="SAM" id="Phobius"/>
    </source>
</evidence>
<dbReference type="EMBL" id="JAKWBI020000119">
    <property type="protein sequence ID" value="KAJ2902217.1"/>
    <property type="molecule type" value="Genomic_DNA"/>
</dbReference>
<name>A0AAD5WTN1_9PEZI</name>
<feature type="transmembrane region" description="Helical" evidence="2">
    <location>
        <begin position="486"/>
        <end position="511"/>
    </location>
</feature>
<proteinExistence type="predicted"/>
<feature type="region of interest" description="Disordered" evidence="1">
    <location>
        <begin position="227"/>
        <end position="306"/>
    </location>
</feature>
<dbReference type="Proteomes" id="UP001201980">
    <property type="component" value="Unassembled WGS sequence"/>
</dbReference>
<feature type="region of interest" description="Disordered" evidence="1">
    <location>
        <begin position="33"/>
        <end position="52"/>
    </location>
</feature>
<evidence type="ECO:0000256" key="1">
    <source>
        <dbReference type="SAM" id="MobiDB-lite"/>
    </source>
</evidence>
<gene>
    <name evidence="3" type="ORF">MKZ38_000819</name>
</gene>